<sequence>MNLAENRAVPDAVESKTTKGFHMRRAFLDLAKDVASFFAMAAFLAFAYCGTAALSAATIAARIGQ</sequence>
<dbReference type="AlphaFoldDB" id="A0A1G5V0Z6"/>
<keyword evidence="1" id="KW-1133">Transmembrane helix</keyword>
<keyword evidence="1" id="KW-0812">Transmembrane</keyword>
<feature type="transmembrane region" description="Helical" evidence="1">
    <location>
        <begin position="37"/>
        <end position="61"/>
    </location>
</feature>
<dbReference type="RefSeq" id="WP_143019369.1">
    <property type="nucleotide sequence ID" value="NZ_FMXM01000002.1"/>
</dbReference>
<gene>
    <name evidence="2" type="ORF">SAMN02927914_00153</name>
</gene>
<reference evidence="2 3" key="1">
    <citation type="submission" date="2016-10" db="EMBL/GenBank/DDBJ databases">
        <authorList>
            <person name="de Groot N.N."/>
        </authorList>
    </citation>
    <scope>NUCLEOTIDE SEQUENCE [LARGE SCALE GENOMIC DNA]</scope>
    <source>
        <strain evidence="2 3">CGMCC 1.12097</strain>
    </source>
</reference>
<name>A0A1G5V0Z6_9HYPH</name>
<dbReference type="STRING" id="1165689.SAMN02927914_00153"/>
<organism evidence="2 3">
    <name type="scientific">Mesorhizobium qingshengii</name>
    <dbReference type="NCBI Taxonomy" id="1165689"/>
    <lineage>
        <taxon>Bacteria</taxon>
        <taxon>Pseudomonadati</taxon>
        <taxon>Pseudomonadota</taxon>
        <taxon>Alphaproteobacteria</taxon>
        <taxon>Hyphomicrobiales</taxon>
        <taxon>Phyllobacteriaceae</taxon>
        <taxon>Mesorhizobium</taxon>
    </lineage>
</organism>
<keyword evidence="1" id="KW-0472">Membrane</keyword>
<accession>A0A1G5V0Z6</accession>
<dbReference type="EMBL" id="FMXM01000002">
    <property type="protein sequence ID" value="SDA39504.1"/>
    <property type="molecule type" value="Genomic_DNA"/>
</dbReference>
<evidence type="ECO:0000313" key="2">
    <source>
        <dbReference type="EMBL" id="SDA39504.1"/>
    </source>
</evidence>
<dbReference type="Proteomes" id="UP000198588">
    <property type="component" value="Unassembled WGS sequence"/>
</dbReference>
<evidence type="ECO:0000256" key="1">
    <source>
        <dbReference type="SAM" id="Phobius"/>
    </source>
</evidence>
<proteinExistence type="predicted"/>
<protein>
    <submittedName>
        <fullName evidence="2">Uncharacterized protein</fullName>
    </submittedName>
</protein>
<evidence type="ECO:0000313" key="3">
    <source>
        <dbReference type="Proteomes" id="UP000198588"/>
    </source>
</evidence>